<gene>
    <name evidence="7" type="ORF">PAUS00366_LOCUS17583</name>
</gene>
<evidence type="ECO:0000256" key="2">
    <source>
        <dbReference type="ARBA" id="ARBA00018426"/>
    </source>
</evidence>
<dbReference type="NCBIfam" id="TIGR00290">
    <property type="entry name" value="MJ0570_dom"/>
    <property type="match status" value="1"/>
</dbReference>
<dbReference type="SUPFAM" id="SSF55298">
    <property type="entry name" value="YjgF-like"/>
    <property type="match status" value="2"/>
</dbReference>
<dbReference type="Gene3D" id="3.30.1330.40">
    <property type="entry name" value="RutC-like"/>
    <property type="match status" value="2"/>
</dbReference>
<dbReference type="SUPFAM" id="SSF52402">
    <property type="entry name" value="Adenine nucleotide alpha hydrolases-like"/>
    <property type="match status" value="1"/>
</dbReference>
<dbReference type="CDD" id="cd01994">
    <property type="entry name" value="AANH_PF0828-like"/>
    <property type="match status" value="1"/>
</dbReference>
<evidence type="ECO:0000313" key="7">
    <source>
        <dbReference type="EMBL" id="CAE0724826.1"/>
    </source>
</evidence>
<dbReference type="Pfam" id="PF01902">
    <property type="entry name" value="Diphthami_syn_2"/>
    <property type="match status" value="1"/>
</dbReference>
<dbReference type="EC" id="6.3.1.14" evidence="1"/>
<evidence type="ECO:0000259" key="6">
    <source>
        <dbReference type="Pfam" id="PF01902"/>
    </source>
</evidence>
<evidence type="ECO:0000256" key="4">
    <source>
        <dbReference type="ARBA" id="ARBA00031552"/>
    </source>
</evidence>
<dbReference type="InterPro" id="IPR030662">
    <property type="entry name" value="DPH6/MJ0570"/>
</dbReference>
<sequence>MRFIALVSGGKDSIYSILQAIHNGHELVACLHLGAPAVDENDNSKGDQQEEESYMYQTAASEVVKVMVEECLGVEMLLYPRQGKSVNTGLVYENTTPKDEVEDLFLALEQATKRFDIEAVCSGAILSTYQRVRIEHVCNRLSLTSLSYLWRLCPQKELLRQMLDDGIEAVLVKVACPPGLVPRKHLNKSLRFLSDTGLLERLNQLYQFHVCGEGGEYESLVIDSPLHKKKLVLEEVEIVETDAGDGVGELRILSCRAEEKVEGDIPLLEQLRHRSQEQSEYADEKSSTDNAEIVVAAAATDDGDNEYDEIEDTTTTIARRTMTPRMSFIPHVYQGAGGLLHFSEIMSPVTATSLPIGSKSEAELAVEEAMEIFATLKTGLQSHGATAKDVFYVHLYLSEISHFATINAHYQAFFGSLLPPSRSCVALGRGVLPGARRVLLDCKVQIGSGEYMRSSTNRATADEGNPYAVAAHETMTSKLREVLHVQSVSNWAPICVGPYSQVNTLRSGLQFLAGQIGLLPETMALQPTWSLQLEQCWKNVASVLDALNGGSLKDVFGSLIYISDKIYPEENSLELLESISKNQIRSNGSILAGRIDSLLDETELFGGYEDQGTWEEMKTQEEKEEEEEAMCNPCPILVVSIPEMPKGALVEVEVITSTAEASRSLDTKDADYSIDCNRKTSIECGAPTGWESGHTFPAASSRNNEGVRIDSFARVIGTGCAAAALATASRSSDCSEPWEIQSKSMLVDMLSSVQSVLAEARAGLTTRNMIHVRLFFVSSKESADGQYIVCNDGVQLRSSLSAAVNSMMENNHPATSVIPVKAIDTIGVVPKHVGNENRIIMFAMQVLLLDPVHLETEIWIHKDR</sequence>
<dbReference type="GO" id="GO:0017178">
    <property type="term" value="F:diphthine-ammonia ligase activity"/>
    <property type="evidence" value="ECO:0007669"/>
    <property type="project" value="UniProtKB-EC"/>
</dbReference>
<feature type="domain" description="Diphthamide synthase" evidence="6">
    <location>
        <begin position="1"/>
        <end position="241"/>
    </location>
</feature>
<reference evidence="7" key="1">
    <citation type="submission" date="2021-01" db="EMBL/GenBank/DDBJ databases">
        <authorList>
            <person name="Corre E."/>
            <person name="Pelletier E."/>
            <person name="Niang G."/>
            <person name="Scheremetjew M."/>
            <person name="Finn R."/>
            <person name="Kale V."/>
            <person name="Holt S."/>
            <person name="Cochrane G."/>
            <person name="Meng A."/>
            <person name="Brown T."/>
            <person name="Cohen L."/>
        </authorList>
    </citation>
    <scope>NUCLEOTIDE SEQUENCE</scope>
    <source>
        <strain evidence="7">10249 10 AB</strain>
    </source>
</reference>
<dbReference type="AlphaFoldDB" id="A0A7S4ARS3"/>
<evidence type="ECO:0000256" key="1">
    <source>
        <dbReference type="ARBA" id="ARBA00012089"/>
    </source>
</evidence>
<dbReference type="InterPro" id="IPR002761">
    <property type="entry name" value="Diphthami_syn_dom"/>
</dbReference>
<comment type="catalytic activity">
    <reaction evidence="5">
        <text>diphthine-[translation elongation factor 2] + NH4(+) + ATP = diphthamide-[translation elongation factor 2] + AMP + diphosphate + H(+)</text>
        <dbReference type="Rhea" id="RHEA:19753"/>
        <dbReference type="Rhea" id="RHEA-COMP:10172"/>
        <dbReference type="Rhea" id="RHEA-COMP:10174"/>
        <dbReference type="ChEBI" id="CHEBI:15378"/>
        <dbReference type="ChEBI" id="CHEBI:16692"/>
        <dbReference type="ChEBI" id="CHEBI:28938"/>
        <dbReference type="ChEBI" id="CHEBI:30616"/>
        <dbReference type="ChEBI" id="CHEBI:33019"/>
        <dbReference type="ChEBI" id="CHEBI:82696"/>
        <dbReference type="ChEBI" id="CHEBI:456215"/>
        <dbReference type="EC" id="6.3.1.14"/>
    </reaction>
</comment>
<proteinExistence type="predicted"/>
<evidence type="ECO:0000256" key="5">
    <source>
        <dbReference type="ARBA" id="ARBA00048108"/>
    </source>
</evidence>
<dbReference type="EMBL" id="HBIX01025626">
    <property type="protein sequence ID" value="CAE0724826.1"/>
    <property type="molecule type" value="Transcribed_RNA"/>
</dbReference>
<dbReference type="FunFam" id="3.40.50.620:FF:000145">
    <property type="entry name" value="ATP-binding domain containing protein"/>
    <property type="match status" value="1"/>
</dbReference>
<dbReference type="Gene3D" id="3.40.50.620">
    <property type="entry name" value="HUPs"/>
    <property type="match status" value="1"/>
</dbReference>
<dbReference type="Gene3D" id="3.90.1490.10">
    <property type="entry name" value="putative n-type atp pyrophosphatase, domain 2"/>
    <property type="match status" value="1"/>
</dbReference>
<organism evidence="7">
    <name type="scientific">Pseudo-nitzschia australis</name>
    <dbReference type="NCBI Taxonomy" id="44445"/>
    <lineage>
        <taxon>Eukaryota</taxon>
        <taxon>Sar</taxon>
        <taxon>Stramenopiles</taxon>
        <taxon>Ochrophyta</taxon>
        <taxon>Bacillariophyta</taxon>
        <taxon>Bacillariophyceae</taxon>
        <taxon>Bacillariophycidae</taxon>
        <taxon>Bacillariales</taxon>
        <taxon>Bacillariaceae</taxon>
        <taxon>Pseudo-nitzschia</taxon>
    </lineage>
</organism>
<dbReference type="PANTHER" id="PTHR12196:SF2">
    <property type="entry name" value="DIPHTHINE--AMMONIA LIGASE"/>
    <property type="match status" value="1"/>
</dbReference>
<dbReference type="PANTHER" id="PTHR12196">
    <property type="entry name" value="DOMAIN OF UNKNOWN FUNCTION 71 DUF71 -CONTAINING PROTEIN"/>
    <property type="match status" value="1"/>
</dbReference>
<protein>
    <recommendedName>
        <fullName evidence="2">Diphthine--ammonia ligase</fullName>
        <ecNumber evidence="1">6.3.1.14</ecNumber>
    </recommendedName>
    <alternativeName>
        <fullName evidence="3">Diphthamide synthase</fullName>
    </alternativeName>
    <alternativeName>
        <fullName evidence="4">Diphthamide synthetase</fullName>
    </alternativeName>
</protein>
<name>A0A7S4ARS3_9STRA</name>
<accession>A0A7S4ARS3</accession>
<dbReference type="InterPro" id="IPR014729">
    <property type="entry name" value="Rossmann-like_a/b/a_fold"/>
</dbReference>
<dbReference type="GO" id="GO:0017183">
    <property type="term" value="P:protein histidyl modification to diphthamide"/>
    <property type="evidence" value="ECO:0007669"/>
    <property type="project" value="TreeGrafter"/>
</dbReference>
<dbReference type="InterPro" id="IPR035959">
    <property type="entry name" value="RutC-like_sf"/>
</dbReference>
<evidence type="ECO:0000256" key="3">
    <source>
        <dbReference type="ARBA" id="ARBA00029814"/>
    </source>
</evidence>